<reference evidence="2 3" key="1">
    <citation type="submission" date="2018-12" db="EMBL/GenBank/DDBJ databases">
        <authorList>
            <person name="Yang Y."/>
        </authorList>
    </citation>
    <scope>NUCLEOTIDE SEQUENCE [LARGE SCALE GENOMIC DNA]</scope>
    <source>
        <strain evidence="2 3">GSF71</strain>
    </source>
</reference>
<evidence type="ECO:0000313" key="2">
    <source>
        <dbReference type="EMBL" id="RUQ70197.1"/>
    </source>
</evidence>
<comment type="caution">
    <text evidence="2">The sequence shown here is derived from an EMBL/GenBank/DDBJ whole genome shotgun (WGS) entry which is preliminary data.</text>
</comment>
<feature type="transmembrane region" description="Helical" evidence="1">
    <location>
        <begin position="20"/>
        <end position="38"/>
    </location>
</feature>
<name>A0A433J873_9PROT</name>
<dbReference type="Proteomes" id="UP000280346">
    <property type="component" value="Unassembled WGS sequence"/>
</dbReference>
<dbReference type="OrthoDB" id="7356231at2"/>
<dbReference type="RefSeq" id="WP_126999017.1">
    <property type="nucleotide sequence ID" value="NZ_CP173190.1"/>
</dbReference>
<keyword evidence="3" id="KW-1185">Reference proteome</keyword>
<protein>
    <submittedName>
        <fullName evidence="2">Uncharacterized protein</fullName>
    </submittedName>
</protein>
<gene>
    <name evidence="2" type="ORF">EJ913_14460</name>
</gene>
<keyword evidence="1" id="KW-0812">Transmembrane</keyword>
<dbReference type="EMBL" id="RZIJ01000010">
    <property type="protein sequence ID" value="RUQ70197.1"/>
    <property type="molecule type" value="Genomic_DNA"/>
</dbReference>
<evidence type="ECO:0000256" key="1">
    <source>
        <dbReference type="SAM" id="Phobius"/>
    </source>
</evidence>
<sequence>MSESVPLFRSVLRRVLRPLVTVLALAYFLIDALVYWVVRPFARWIGRLPVFGRVAGWAAGLRPYPALLLVLLPLAILEPAKPVAAWLFATGRPWPALLVLGGAELVKLTLVERLFHLTRPKLLTIPWFAWIYARAVRGLDWLKALPPWQAVRRAARRLREAGRRVAALVRGWHAGGR</sequence>
<evidence type="ECO:0000313" key="3">
    <source>
        <dbReference type="Proteomes" id="UP000280346"/>
    </source>
</evidence>
<keyword evidence="1" id="KW-0472">Membrane</keyword>
<dbReference type="AlphaFoldDB" id="A0A433J873"/>
<organism evidence="2 3">
    <name type="scientific">Azospirillum doebereinerae</name>
    <dbReference type="NCBI Taxonomy" id="92933"/>
    <lineage>
        <taxon>Bacteria</taxon>
        <taxon>Pseudomonadati</taxon>
        <taxon>Pseudomonadota</taxon>
        <taxon>Alphaproteobacteria</taxon>
        <taxon>Rhodospirillales</taxon>
        <taxon>Azospirillaceae</taxon>
        <taxon>Azospirillum</taxon>
    </lineage>
</organism>
<proteinExistence type="predicted"/>
<accession>A0A433J873</accession>
<keyword evidence="1" id="KW-1133">Transmembrane helix</keyword>